<dbReference type="InterPro" id="IPR011109">
    <property type="entry name" value="DNA_bind_recombinase_dom"/>
</dbReference>
<evidence type="ECO:0000259" key="3">
    <source>
        <dbReference type="PROSITE" id="PS51737"/>
    </source>
</evidence>
<dbReference type="SUPFAM" id="SSF53041">
    <property type="entry name" value="Resolvase-like"/>
    <property type="match status" value="1"/>
</dbReference>
<name>A0ABD6RYP3_CLOSG</name>
<evidence type="ECO:0000313" key="5">
    <source>
        <dbReference type="Proteomes" id="UP000193911"/>
    </source>
</evidence>
<comment type="caution">
    <text evidence="4">The sequence shown here is derived from an EMBL/GenBank/DDBJ whole genome shotgun (WGS) entry which is preliminary data.</text>
</comment>
<dbReference type="Gene3D" id="3.90.1750.20">
    <property type="entry name" value="Putative Large Serine Recombinase, Chain B, Domain 2"/>
    <property type="match status" value="1"/>
</dbReference>
<sequence>MDRICIYLRKSRADEELEKTIGEGETLSKHRKALLKFAKEKKLNIVEIKEEIVSADSIFFRPKMVELLKEVESKQYTGVLVMDIQRLGRGDTEDQGIITRIFKESHTKIITPQKTYDLDDDLDEDYFEFESFMGRKEYKMIKKRMQGGRVRSVEDGNYIATNAPYGYDIHWINKSRTLKANSKESEIVKLIFKLYIEGNGAGTIAKHLNDLGYKTKFGNNFSNSSIIFILKNPIYIGKITWKKKDIRKSKDPNKVKDTKTRDKSEWIISDGKHDAIIQESTFEKAQEILNNKYHIPYKLANPPANPLAGLVICSKCNGKMVMRKYGKKLPHLICTNTKCNNKSARFDYIEKSLLEGLEEYLKNYKVNVKSNSKESNLKPYEQQLDALNKELIVLNEQKLKLFDFLEREIYTEEVFLERSKNLDERINTTTLAINKIKKILDNEKKKNNKNDIVKFEKILEGYKKTKDIQKKNELIKSLIFKIEYKKEQHQRNDDFDIRLFPKLLR</sequence>
<proteinExistence type="predicted"/>
<feature type="domain" description="Recombinase" evidence="3">
    <location>
        <begin position="164"/>
        <end position="295"/>
    </location>
</feature>
<dbReference type="InterPro" id="IPR036162">
    <property type="entry name" value="Resolvase-like_N_sf"/>
</dbReference>
<protein>
    <submittedName>
        <fullName evidence="4">Recombinase family protein</fullName>
    </submittedName>
</protein>
<organism evidence="4 5">
    <name type="scientific">Clostridium sporogenes</name>
    <dbReference type="NCBI Taxonomy" id="1509"/>
    <lineage>
        <taxon>Bacteria</taxon>
        <taxon>Bacillati</taxon>
        <taxon>Bacillota</taxon>
        <taxon>Clostridia</taxon>
        <taxon>Eubacteriales</taxon>
        <taxon>Clostridiaceae</taxon>
        <taxon>Clostridium</taxon>
    </lineage>
</organism>
<dbReference type="Pfam" id="PF07508">
    <property type="entry name" value="Recombinase"/>
    <property type="match status" value="1"/>
</dbReference>
<dbReference type="InterPro" id="IPR038109">
    <property type="entry name" value="DNA_bind_recomb_sf"/>
</dbReference>
<dbReference type="InterPro" id="IPR006119">
    <property type="entry name" value="Resolv_N"/>
</dbReference>
<dbReference type="PROSITE" id="PS51737">
    <property type="entry name" value="RECOMBINASE_DNA_BIND"/>
    <property type="match status" value="1"/>
</dbReference>
<dbReference type="PANTHER" id="PTHR30461">
    <property type="entry name" value="DNA-INVERTASE FROM LAMBDOID PROPHAGE"/>
    <property type="match status" value="1"/>
</dbReference>
<dbReference type="RefSeq" id="WP_085333633.1">
    <property type="nucleotide sequence ID" value="NZ_MWJJ01000002.1"/>
</dbReference>
<gene>
    <name evidence="4" type="ORF">B2H94_11090</name>
</gene>
<dbReference type="AlphaFoldDB" id="A0ABD6RYP3"/>
<dbReference type="Proteomes" id="UP000193911">
    <property type="component" value="Unassembled WGS sequence"/>
</dbReference>
<dbReference type="PROSITE" id="PS51736">
    <property type="entry name" value="RECOMBINASES_3"/>
    <property type="match status" value="1"/>
</dbReference>
<feature type="domain" description="Resolvase/invertase-type recombinase catalytic" evidence="2">
    <location>
        <begin position="3"/>
        <end position="156"/>
    </location>
</feature>
<dbReference type="Pfam" id="PF00239">
    <property type="entry name" value="Resolvase"/>
    <property type="match status" value="1"/>
</dbReference>
<dbReference type="InterPro" id="IPR050639">
    <property type="entry name" value="SSR_resolvase"/>
</dbReference>
<dbReference type="Gene3D" id="3.40.50.1390">
    <property type="entry name" value="Resolvase, N-terminal catalytic domain"/>
    <property type="match status" value="1"/>
</dbReference>
<keyword evidence="1" id="KW-0175">Coiled coil</keyword>
<dbReference type="SMART" id="SM00857">
    <property type="entry name" value="Resolvase"/>
    <property type="match status" value="1"/>
</dbReference>
<dbReference type="EMBL" id="MWJJ01000002">
    <property type="protein sequence ID" value="OSB16728.1"/>
    <property type="molecule type" value="Genomic_DNA"/>
</dbReference>
<evidence type="ECO:0000259" key="2">
    <source>
        <dbReference type="PROSITE" id="PS51736"/>
    </source>
</evidence>
<dbReference type="Pfam" id="PF13408">
    <property type="entry name" value="Zn_ribbon_recom"/>
    <property type="match status" value="1"/>
</dbReference>
<accession>A0ABD6RYP3</accession>
<dbReference type="CDD" id="cd00338">
    <property type="entry name" value="Ser_Recombinase"/>
    <property type="match status" value="1"/>
</dbReference>
<evidence type="ECO:0000313" key="4">
    <source>
        <dbReference type="EMBL" id="OSB16728.1"/>
    </source>
</evidence>
<evidence type="ECO:0000256" key="1">
    <source>
        <dbReference type="SAM" id="Coils"/>
    </source>
</evidence>
<reference evidence="4 5" key="1">
    <citation type="submission" date="2017-02" db="EMBL/GenBank/DDBJ databases">
        <title>Differentiating clades of botulinum-neurotoxin-producing Clostridia with a simple, multiplex PCR assay.</title>
        <authorList>
            <person name="Williamson C.H.D."/>
            <person name="Vazquez A."/>
            <person name="Hill K."/>
            <person name="Smith T.J."/>
            <person name="Nottingham R."/>
            <person name="Stone N.E."/>
            <person name="Sobek C.J."/>
            <person name="Cocking J.H."/>
            <person name="Fernandez R.A."/>
            <person name="Caballero P.A."/>
            <person name="Leiser O.P."/>
            <person name="Keim P."/>
            <person name="Sahl J.W."/>
        </authorList>
    </citation>
    <scope>NUCLEOTIDE SEQUENCE [LARGE SCALE GENOMIC DNA]</scope>
    <source>
        <strain evidence="4 5">CLS_DGF_0088_06</strain>
    </source>
</reference>
<dbReference type="PANTHER" id="PTHR30461:SF23">
    <property type="entry name" value="DNA RECOMBINASE-RELATED"/>
    <property type="match status" value="1"/>
</dbReference>
<dbReference type="InterPro" id="IPR025827">
    <property type="entry name" value="Zn_ribbon_recom_dom"/>
</dbReference>
<feature type="coiled-coil region" evidence="1">
    <location>
        <begin position="370"/>
        <end position="397"/>
    </location>
</feature>